<dbReference type="InterPro" id="IPR039329">
    <property type="entry name" value="SIAE"/>
</dbReference>
<dbReference type="InterPro" id="IPR005181">
    <property type="entry name" value="SASA"/>
</dbReference>
<dbReference type="RefSeq" id="WP_310092384.1">
    <property type="nucleotide sequence ID" value="NZ_JAVDUU010000001.1"/>
</dbReference>
<feature type="domain" description="Sialate O-acetylesterase" evidence="2">
    <location>
        <begin position="683"/>
        <end position="769"/>
    </location>
</feature>
<organism evidence="3 4">
    <name type="scientific">Mucilaginibacter pocheonensis</name>
    <dbReference type="NCBI Taxonomy" id="398050"/>
    <lineage>
        <taxon>Bacteria</taxon>
        <taxon>Pseudomonadati</taxon>
        <taxon>Bacteroidota</taxon>
        <taxon>Sphingobacteriia</taxon>
        <taxon>Sphingobacteriales</taxon>
        <taxon>Sphingobacteriaceae</taxon>
        <taxon>Mucilaginibacter</taxon>
    </lineage>
</organism>
<sequence length="896" mass="99210">MGALLPNRSVQLLKRFVFILLVAGINTTVFAQQKLLFLVVGQSNAVGQGDSSLTVKTGLSQAFEYRYTDDSLLQLADPVGTRELDFEKAFTGSAWPAFAQRLYQLTSKSIVIIPAARGGSSCNYKAELSNYGTWDTCGVLFRNTVLKTKAALKKIKQPLSGIIWMQGERDANAINSGVLQTSEYQESLKKLILRFRHGFGAELPFYLVQTGYYQHHPKAGFDSVQMVQERVASLLPKVYLVFKTAKFAETNRLKGEIHYDQGALNETGKAIANEVYRLNPQLNVARIFADNMVIQQGVPVKVWGTAIPGEKVSVKLGTKIAVVKAAPNGKWLISLPAFNYGGPYILRVKTLTRAISYKNVMIGEVWLASGQSNMNFTIGRPVADMEKVVAGANYPIIREFNVPAGVSKTPLDDLTGGKWLVCNSYNAPEFSAVAYFFARKLYLKKKVAIGIIHTSYGGTPIEAWISKDALLTHPDFKEKIPALLKDTTDWAQMQVTADSANREKDKVVLTASKGQQLGVHQLNYVDSGWNSHDYPVRVADIQAPPYSLIWLRKTIVVPAKDVNRDYKLDLGKVLESDITYVNGIEVGRSKQLDHTFYNIPHGVIRAGKNVIAIRLVSQWNNGQIGSPVDKPVLKSVDHKVMISLGGTWRYNYTLEPELLPGKGYQNRPGALFNAMIHPLIPYGIKGILWYQGEANAANYVQYKSLQPLMFTDWRTRWAQGNIPFLFVQLPGLRGAKYWPWMREAQAFSLTYPGTGMAVSIDVGDPYDVHPHNKKPVGERLALLAGHIAYHDHGVYEGPVFNRATIKGNAIDITFKNTKSGIVLKNTAAGSGFVIAGDDHIFYPARVQLQGASLLISSPTVAKPVAVRYAWEPNPNTTLFNKAGLPAAPFRTDNWEP</sequence>
<evidence type="ECO:0000259" key="2">
    <source>
        <dbReference type="Pfam" id="PF03629"/>
    </source>
</evidence>
<name>A0ABU1T6R6_9SPHI</name>
<dbReference type="Proteomes" id="UP001247620">
    <property type="component" value="Unassembled WGS sequence"/>
</dbReference>
<protein>
    <recommendedName>
        <fullName evidence="2">Sialate O-acetylesterase domain-containing protein</fullName>
    </recommendedName>
</protein>
<dbReference type="InterPro" id="IPR008979">
    <property type="entry name" value="Galactose-bd-like_sf"/>
</dbReference>
<dbReference type="PANTHER" id="PTHR22901:SF0">
    <property type="entry name" value="SIALATE O-ACETYLESTERASE"/>
    <property type="match status" value="1"/>
</dbReference>
<gene>
    <name evidence="3" type="ORF">J2W55_000882</name>
</gene>
<evidence type="ECO:0000256" key="1">
    <source>
        <dbReference type="ARBA" id="ARBA00022801"/>
    </source>
</evidence>
<proteinExistence type="predicted"/>
<dbReference type="Pfam" id="PF03629">
    <property type="entry name" value="SASA"/>
    <property type="match status" value="2"/>
</dbReference>
<accession>A0ABU1T6R6</accession>
<dbReference type="Gene3D" id="2.60.120.260">
    <property type="entry name" value="Galactose-binding domain-like"/>
    <property type="match status" value="1"/>
</dbReference>
<keyword evidence="4" id="KW-1185">Reference proteome</keyword>
<comment type="caution">
    <text evidence="3">The sequence shown here is derived from an EMBL/GenBank/DDBJ whole genome shotgun (WGS) entry which is preliminary data.</text>
</comment>
<dbReference type="InterPro" id="IPR036514">
    <property type="entry name" value="SGNH_hydro_sf"/>
</dbReference>
<evidence type="ECO:0000313" key="3">
    <source>
        <dbReference type="EMBL" id="MDR6941054.1"/>
    </source>
</evidence>
<reference evidence="3 4" key="1">
    <citation type="submission" date="2023-07" db="EMBL/GenBank/DDBJ databases">
        <title>Sorghum-associated microbial communities from plants grown in Nebraska, USA.</title>
        <authorList>
            <person name="Schachtman D."/>
        </authorList>
    </citation>
    <scope>NUCLEOTIDE SEQUENCE [LARGE SCALE GENOMIC DNA]</scope>
    <source>
        <strain evidence="3 4">3262</strain>
    </source>
</reference>
<feature type="domain" description="Sialate O-acetylesterase" evidence="2">
    <location>
        <begin position="35"/>
        <end position="275"/>
    </location>
</feature>
<dbReference type="PANTHER" id="PTHR22901">
    <property type="entry name" value="SIALATE O-ACETYLESTERASE"/>
    <property type="match status" value="1"/>
</dbReference>
<dbReference type="EMBL" id="JAVDUU010000001">
    <property type="protein sequence ID" value="MDR6941054.1"/>
    <property type="molecule type" value="Genomic_DNA"/>
</dbReference>
<evidence type="ECO:0000313" key="4">
    <source>
        <dbReference type="Proteomes" id="UP001247620"/>
    </source>
</evidence>
<dbReference type="SUPFAM" id="SSF49785">
    <property type="entry name" value="Galactose-binding domain-like"/>
    <property type="match status" value="1"/>
</dbReference>
<dbReference type="Gene3D" id="3.40.50.1110">
    <property type="entry name" value="SGNH hydrolase"/>
    <property type="match status" value="2"/>
</dbReference>
<keyword evidence="1" id="KW-0378">Hydrolase</keyword>
<dbReference type="SUPFAM" id="SSF52266">
    <property type="entry name" value="SGNH hydrolase"/>
    <property type="match status" value="2"/>
</dbReference>